<comment type="caution">
    <text evidence="2">The sequence shown here is derived from an EMBL/GenBank/DDBJ whole genome shotgun (WGS) entry which is preliminary data.</text>
</comment>
<organism evidence="2 3">
    <name type="scientific">Caenorhabditis auriculariae</name>
    <dbReference type="NCBI Taxonomy" id="2777116"/>
    <lineage>
        <taxon>Eukaryota</taxon>
        <taxon>Metazoa</taxon>
        <taxon>Ecdysozoa</taxon>
        <taxon>Nematoda</taxon>
        <taxon>Chromadorea</taxon>
        <taxon>Rhabditida</taxon>
        <taxon>Rhabditina</taxon>
        <taxon>Rhabditomorpha</taxon>
        <taxon>Rhabditoidea</taxon>
        <taxon>Rhabditidae</taxon>
        <taxon>Peloderinae</taxon>
        <taxon>Caenorhabditis</taxon>
    </lineage>
</organism>
<gene>
    <name evidence="2" type="ORF">CAUJ_LOCUS8620</name>
</gene>
<dbReference type="OrthoDB" id="5778647at2759"/>
<evidence type="ECO:0000313" key="3">
    <source>
        <dbReference type="Proteomes" id="UP000835052"/>
    </source>
</evidence>
<dbReference type="EMBL" id="CAJGYM010000029">
    <property type="protein sequence ID" value="CAD6192701.1"/>
    <property type="molecule type" value="Genomic_DNA"/>
</dbReference>
<accession>A0A8S1HE66</accession>
<protein>
    <recommendedName>
        <fullName evidence="4">Glycosyltransferase family 92 protein</fullName>
    </recommendedName>
</protein>
<keyword evidence="1" id="KW-0472">Membrane</keyword>
<feature type="transmembrane region" description="Helical" evidence="1">
    <location>
        <begin position="12"/>
        <end position="31"/>
    </location>
</feature>
<name>A0A8S1HE66_9PELO</name>
<proteinExistence type="predicted"/>
<keyword evidence="1" id="KW-1133">Transmembrane helix</keyword>
<evidence type="ECO:0008006" key="4">
    <source>
        <dbReference type="Google" id="ProtNLM"/>
    </source>
</evidence>
<evidence type="ECO:0000313" key="2">
    <source>
        <dbReference type="EMBL" id="CAD6192701.1"/>
    </source>
</evidence>
<dbReference type="Proteomes" id="UP000835052">
    <property type="component" value="Unassembled WGS sequence"/>
</dbReference>
<dbReference type="AlphaFoldDB" id="A0A8S1HE66"/>
<sequence length="436" mass="49406">MYGRPKARNRLVIIFIITCCLTSLYVLILKINRMIHLDQLERNSDHLAVFSAAVYYNSTFSTKFGVPEVHFIVTSRLNQVAVNMNCQSNNGSSFAISELEIKPLANSLLLGSCSVVDDPVFVSLVLDDFVVQIDEPDVPLPPKIAEQSYGYRPDSEGSVVCMAHLLLFEDGATLLALLDHFERTASQIFIYAASLSDELYHSIQKRSEKVMIVPWKLPVNGKVGEHNQLNLDPSAVYAATEASLTDCFLRAAPTNKKIELVDLAAIRFEAAPLDEELDLNPAVVGMINADWSLEQLLTYRVSQNSHSELVLNQKCYTRNRNSSSSQLLRECYQTQTPPPKKLSVKKTEEFDNKSMYADALSRCASYKAPIDEKRQLMKLEFELKQPQTEPCELQLYRDGFRCRVAVEYNKKMYRERLKISVTNKRALLHFRDGCNL</sequence>
<keyword evidence="1" id="KW-0812">Transmembrane</keyword>
<reference evidence="2" key="1">
    <citation type="submission" date="2020-10" db="EMBL/GenBank/DDBJ databases">
        <authorList>
            <person name="Kikuchi T."/>
        </authorList>
    </citation>
    <scope>NUCLEOTIDE SEQUENCE</scope>
    <source>
        <strain evidence="2">NKZ352</strain>
    </source>
</reference>
<keyword evidence="3" id="KW-1185">Reference proteome</keyword>
<evidence type="ECO:0000256" key="1">
    <source>
        <dbReference type="SAM" id="Phobius"/>
    </source>
</evidence>